<dbReference type="EMBL" id="MLJW01000219">
    <property type="protein sequence ID" value="OIQ92912.1"/>
    <property type="molecule type" value="Genomic_DNA"/>
</dbReference>
<sequence>MSGYSEAQVSGFFLTYGVGAFMVFMLFIVGELAYKAKAGKTGTLVLFFVLSFGMVGFVVKEVLQSLWRI</sequence>
<accession>A0A1J5RA29</accession>
<gene>
    <name evidence="2" type="ORF">GALL_251270</name>
</gene>
<organism evidence="2">
    <name type="scientific">mine drainage metagenome</name>
    <dbReference type="NCBI Taxonomy" id="410659"/>
    <lineage>
        <taxon>unclassified sequences</taxon>
        <taxon>metagenomes</taxon>
        <taxon>ecological metagenomes</taxon>
    </lineage>
</organism>
<feature type="transmembrane region" description="Helical" evidence="1">
    <location>
        <begin position="41"/>
        <end position="59"/>
    </location>
</feature>
<evidence type="ECO:0008006" key="3">
    <source>
        <dbReference type="Google" id="ProtNLM"/>
    </source>
</evidence>
<evidence type="ECO:0000256" key="1">
    <source>
        <dbReference type="SAM" id="Phobius"/>
    </source>
</evidence>
<dbReference type="Pfam" id="PF10981">
    <property type="entry name" value="DUF2788"/>
    <property type="match status" value="1"/>
</dbReference>
<name>A0A1J5RA29_9ZZZZ</name>
<feature type="transmembrane region" description="Helical" evidence="1">
    <location>
        <begin position="12"/>
        <end position="34"/>
    </location>
</feature>
<evidence type="ECO:0000313" key="2">
    <source>
        <dbReference type="EMBL" id="OIQ92912.1"/>
    </source>
</evidence>
<proteinExistence type="predicted"/>
<protein>
    <recommendedName>
        <fullName evidence="3">DUF2788 domain-containing protein</fullName>
    </recommendedName>
</protein>
<keyword evidence="1" id="KW-0812">Transmembrane</keyword>
<keyword evidence="1" id="KW-0472">Membrane</keyword>
<dbReference type="AlphaFoldDB" id="A0A1J5RA29"/>
<dbReference type="InterPro" id="IPR021249">
    <property type="entry name" value="DUF2788"/>
</dbReference>
<keyword evidence="1" id="KW-1133">Transmembrane helix</keyword>
<reference evidence="2" key="1">
    <citation type="submission" date="2016-10" db="EMBL/GenBank/DDBJ databases">
        <title>Sequence of Gallionella enrichment culture.</title>
        <authorList>
            <person name="Poehlein A."/>
            <person name="Muehling M."/>
            <person name="Daniel R."/>
        </authorList>
    </citation>
    <scope>NUCLEOTIDE SEQUENCE</scope>
</reference>
<comment type="caution">
    <text evidence="2">The sequence shown here is derived from an EMBL/GenBank/DDBJ whole genome shotgun (WGS) entry which is preliminary data.</text>
</comment>